<dbReference type="SUPFAM" id="SSF46955">
    <property type="entry name" value="Putative DNA-binding domain"/>
    <property type="match status" value="2"/>
</dbReference>
<dbReference type="NCBIfam" id="TIGR00471">
    <property type="entry name" value="pheT_arch"/>
    <property type="match status" value="1"/>
</dbReference>
<evidence type="ECO:0000256" key="4">
    <source>
        <dbReference type="ARBA" id="ARBA00012814"/>
    </source>
</evidence>
<dbReference type="PANTHER" id="PTHR10947">
    <property type="entry name" value="PHENYLALANYL-TRNA SYNTHETASE BETA CHAIN AND LEUCINE-RICH REPEAT-CONTAINING PROTEIN 47"/>
    <property type="match status" value="1"/>
</dbReference>
<dbReference type="GO" id="GO:0003723">
    <property type="term" value="F:RNA binding"/>
    <property type="evidence" value="ECO:0007669"/>
    <property type="project" value="InterPro"/>
</dbReference>
<evidence type="ECO:0000313" key="17">
    <source>
        <dbReference type="Proteomes" id="UP000570595"/>
    </source>
</evidence>
<name>A0A7J6MG07_PEROL</name>
<dbReference type="GO" id="GO:0005524">
    <property type="term" value="F:ATP binding"/>
    <property type="evidence" value="ECO:0007669"/>
    <property type="project" value="UniProtKB-KW"/>
</dbReference>
<keyword evidence="12" id="KW-0030">Aminoacyl-tRNA synthetase</keyword>
<evidence type="ECO:0000256" key="12">
    <source>
        <dbReference type="ARBA" id="ARBA00023146"/>
    </source>
</evidence>
<evidence type="ECO:0000259" key="14">
    <source>
        <dbReference type="PROSITE" id="PS51483"/>
    </source>
</evidence>
<keyword evidence="8" id="KW-0547">Nucleotide-binding</keyword>
<dbReference type="PANTHER" id="PTHR10947:SF0">
    <property type="entry name" value="PHENYLALANINE--TRNA LIGASE BETA SUBUNIT"/>
    <property type="match status" value="1"/>
</dbReference>
<comment type="cofactor">
    <cofactor evidence="1">
        <name>Mg(2+)</name>
        <dbReference type="ChEBI" id="CHEBI:18420"/>
    </cofactor>
</comment>
<dbReference type="AlphaFoldDB" id="A0A7J6MG07"/>
<comment type="caution">
    <text evidence="15">The sequence shown here is derived from an EMBL/GenBank/DDBJ whole genome shotgun (WGS) entry which is preliminary data.</text>
</comment>
<dbReference type="FunFam" id="3.50.40.10:FF:000002">
    <property type="entry name" value="phenylalanine--tRNA ligase beta subunit"/>
    <property type="match status" value="1"/>
</dbReference>
<dbReference type="GO" id="GO:0000287">
    <property type="term" value="F:magnesium ion binding"/>
    <property type="evidence" value="ECO:0007669"/>
    <property type="project" value="InterPro"/>
</dbReference>
<evidence type="ECO:0000256" key="9">
    <source>
        <dbReference type="ARBA" id="ARBA00022840"/>
    </source>
</evidence>
<dbReference type="InterPro" id="IPR005147">
    <property type="entry name" value="tRNA_synthase_B5-dom"/>
</dbReference>
<dbReference type="Pfam" id="PF17759">
    <property type="entry name" value="tRNA_synthFbeta"/>
    <property type="match status" value="1"/>
</dbReference>
<dbReference type="EMBL" id="JABANN010000009">
    <property type="protein sequence ID" value="KAF4675839.1"/>
    <property type="molecule type" value="Genomic_DNA"/>
</dbReference>
<dbReference type="InterPro" id="IPR004531">
    <property type="entry name" value="Phe-tRNA-synth_IIc_bsu_arc_euk"/>
</dbReference>
<dbReference type="CDD" id="cd00769">
    <property type="entry name" value="PheRS_beta_core"/>
    <property type="match status" value="1"/>
</dbReference>
<dbReference type="GO" id="GO:0006432">
    <property type="term" value="P:phenylalanyl-tRNA aminoacylation"/>
    <property type="evidence" value="ECO:0007669"/>
    <property type="project" value="InterPro"/>
</dbReference>
<organism evidence="15 17">
    <name type="scientific">Perkinsus olseni</name>
    <name type="common">Perkinsus atlanticus</name>
    <dbReference type="NCBI Taxonomy" id="32597"/>
    <lineage>
        <taxon>Eukaryota</taxon>
        <taxon>Sar</taxon>
        <taxon>Alveolata</taxon>
        <taxon>Perkinsozoa</taxon>
        <taxon>Perkinsea</taxon>
        <taxon>Perkinsida</taxon>
        <taxon>Perkinsidae</taxon>
        <taxon>Perkinsus</taxon>
    </lineage>
</organism>
<protein>
    <recommendedName>
        <fullName evidence="4">phenylalanine--tRNA ligase</fullName>
        <ecNumber evidence="4">6.1.1.20</ecNumber>
    </recommendedName>
    <alternativeName>
        <fullName evidence="13">Phenylalanyl-tRNA synthetase beta subunit</fullName>
    </alternativeName>
</protein>
<sequence length="657" mass="74031">MPTVSVFEDELKEVLGQDLTEESFDQLCFEFGLELDEVTSEYEMYTRERGYDAKEADKKSKRVIYKVDVPANRYDLLCLEGLTTALKVFRGLTKPPTYTLDPPVQTNKALTMTVSPETAQVRPYVVCAILRGIQFDEARYQSFIDLQDKLHQNICRRRTLASMGTHDLSKIEGPFTYDALPPDSFTFVPLGQTEEMDGNRMMEVLSHHQQLKAYLPIIKDAPLYPVIRDAKKRVLSLPPIINSEFSKITLDTRDVFIECTCTDLTKGKTAVNMLVTAFSQYSAKPFTVEPVPVTYSAGHASKWAGRTMVTPDLTSRVIEVSGLRLRKALAIEDKIGDEQVASDLTRMFLPSKVVDAAKDTLQVTIPVTRSDVMHECDLIEDLAISYGYNNLDATVPLTVTFPKEQPINRLSDMMRSECAMAGFCECLTWVLLNTKENYDYLRRDVDLELTGKEPIPKAFQKHPPTGAKSPKSKLAAHDAESLYYPYEINPVPVQLSNPKTRDFEICRTSLIPCLLKVLQSNKHNPPPIRLFEVSDVVIQSSLAETGARNERRLAALIAGTSSGFETIHGLLNQIMWSLNLAADFEENVNKRVQRRYHLEEIGDAAMFPGRQAKVMVGDVCIGILGVLHPEVLEHFDMSFPASVLEITLEPFLEWLRE</sequence>
<dbReference type="Pfam" id="PF03483">
    <property type="entry name" value="B3_4"/>
    <property type="match status" value="1"/>
</dbReference>
<dbReference type="EMBL" id="JABAHT010000011">
    <property type="protein sequence ID" value="KAF4670346.1"/>
    <property type="molecule type" value="Genomic_DNA"/>
</dbReference>
<dbReference type="Gene3D" id="3.50.40.10">
    <property type="entry name" value="Phenylalanyl-trna Synthetase, Chain B, domain 3"/>
    <property type="match status" value="1"/>
</dbReference>
<dbReference type="InterPro" id="IPR041616">
    <property type="entry name" value="PheRS_beta_core"/>
</dbReference>
<dbReference type="Proteomes" id="UP000572268">
    <property type="component" value="Unassembled WGS sequence"/>
</dbReference>
<evidence type="ECO:0000256" key="3">
    <source>
        <dbReference type="ARBA" id="ARBA00007438"/>
    </source>
</evidence>
<dbReference type="Pfam" id="PF18262">
    <property type="entry name" value="PhetRS_B1"/>
    <property type="match status" value="1"/>
</dbReference>
<keyword evidence="7" id="KW-0479">Metal-binding</keyword>
<evidence type="ECO:0000313" key="16">
    <source>
        <dbReference type="EMBL" id="KAF4675839.1"/>
    </source>
</evidence>
<dbReference type="EC" id="6.1.1.20" evidence="4"/>
<dbReference type="InterPro" id="IPR005146">
    <property type="entry name" value="B3/B4_tRNA-bd"/>
</dbReference>
<evidence type="ECO:0000256" key="5">
    <source>
        <dbReference type="ARBA" id="ARBA00022490"/>
    </source>
</evidence>
<comment type="similarity">
    <text evidence="3">Belongs to the phenylalanyl-tRNA synthetase beta subunit family. Type 2 subfamily.</text>
</comment>
<evidence type="ECO:0000256" key="2">
    <source>
        <dbReference type="ARBA" id="ARBA00004496"/>
    </source>
</evidence>
<evidence type="ECO:0000256" key="8">
    <source>
        <dbReference type="ARBA" id="ARBA00022741"/>
    </source>
</evidence>
<keyword evidence="5" id="KW-0963">Cytoplasm</keyword>
<comment type="subcellular location">
    <subcellularLocation>
        <location evidence="2">Cytoplasm</location>
    </subcellularLocation>
</comment>
<dbReference type="InterPro" id="IPR040659">
    <property type="entry name" value="PhetRS_B1"/>
</dbReference>
<proteinExistence type="inferred from homology"/>
<reference evidence="17 18" key="1">
    <citation type="submission" date="2020-04" db="EMBL/GenBank/DDBJ databases">
        <title>Perkinsus olseni comparative genomics.</title>
        <authorList>
            <person name="Bogema D.R."/>
        </authorList>
    </citation>
    <scope>NUCLEOTIDE SEQUENCE [LARGE SCALE GENOMIC DNA]</scope>
    <source>
        <strain evidence="15">ATCC PRA-179</strain>
        <strain evidence="16">ATCC PRA-31</strain>
    </source>
</reference>
<keyword evidence="10" id="KW-0460">Magnesium</keyword>
<keyword evidence="9" id="KW-0067">ATP-binding</keyword>
<dbReference type="Pfam" id="PF03484">
    <property type="entry name" value="B5"/>
    <property type="match status" value="1"/>
</dbReference>
<dbReference type="PROSITE" id="PS51483">
    <property type="entry name" value="B5"/>
    <property type="match status" value="1"/>
</dbReference>
<dbReference type="InterPro" id="IPR045864">
    <property type="entry name" value="aa-tRNA-synth_II/BPL/LPL"/>
</dbReference>
<dbReference type="GO" id="GO:0009328">
    <property type="term" value="C:phenylalanine-tRNA ligase complex"/>
    <property type="evidence" value="ECO:0007669"/>
    <property type="project" value="TreeGrafter"/>
</dbReference>
<dbReference type="GO" id="GO:0004826">
    <property type="term" value="F:phenylalanine-tRNA ligase activity"/>
    <property type="evidence" value="ECO:0007669"/>
    <property type="project" value="UniProtKB-EC"/>
</dbReference>
<evidence type="ECO:0000256" key="1">
    <source>
        <dbReference type="ARBA" id="ARBA00001946"/>
    </source>
</evidence>
<dbReference type="InterPro" id="IPR009061">
    <property type="entry name" value="DNA-bd_dom_put_sf"/>
</dbReference>
<dbReference type="SUPFAM" id="SSF55681">
    <property type="entry name" value="Class II aaRS and biotin synthetases"/>
    <property type="match status" value="2"/>
</dbReference>
<evidence type="ECO:0000256" key="6">
    <source>
        <dbReference type="ARBA" id="ARBA00022598"/>
    </source>
</evidence>
<evidence type="ECO:0000256" key="11">
    <source>
        <dbReference type="ARBA" id="ARBA00022917"/>
    </source>
</evidence>
<evidence type="ECO:0000313" key="15">
    <source>
        <dbReference type="EMBL" id="KAF4670346.1"/>
    </source>
</evidence>
<dbReference type="InterPro" id="IPR045060">
    <property type="entry name" value="Phe-tRNA-ligase_IIc_bsu"/>
</dbReference>
<evidence type="ECO:0000256" key="10">
    <source>
        <dbReference type="ARBA" id="ARBA00022842"/>
    </source>
</evidence>
<dbReference type="SMART" id="SM00873">
    <property type="entry name" value="B3_4"/>
    <property type="match status" value="1"/>
</dbReference>
<dbReference type="Proteomes" id="UP000570595">
    <property type="component" value="Unassembled WGS sequence"/>
</dbReference>
<evidence type="ECO:0000256" key="7">
    <source>
        <dbReference type="ARBA" id="ARBA00022723"/>
    </source>
</evidence>
<dbReference type="Gene3D" id="3.30.56.10">
    <property type="match status" value="2"/>
</dbReference>
<accession>A0A7J6MG07</accession>
<keyword evidence="11" id="KW-0648">Protein biosynthesis</keyword>
<evidence type="ECO:0000313" key="18">
    <source>
        <dbReference type="Proteomes" id="UP000572268"/>
    </source>
</evidence>
<dbReference type="OrthoDB" id="1698572at2759"/>
<dbReference type="InterPro" id="IPR020825">
    <property type="entry name" value="Phe-tRNA_synthase-like_B3/B4"/>
</dbReference>
<evidence type="ECO:0000256" key="13">
    <source>
        <dbReference type="ARBA" id="ARBA00033189"/>
    </source>
</evidence>
<keyword evidence="6" id="KW-0436">Ligase</keyword>
<gene>
    <name evidence="16" type="ORF">FOL46_009630</name>
    <name evidence="15" type="ORF">FOZ61_000536</name>
</gene>
<dbReference type="SMART" id="SM00874">
    <property type="entry name" value="B5"/>
    <property type="match status" value="1"/>
</dbReference>
<feature type="domain" description="B5" evidence="14">
    <location>
        <begin position="313"/>
        <end position="393"/>
    </location>
</feature>
<dbReference type="Gene3D" id="3.30.930.10">
    <property type="entry name" value="Bira Bifunctional Protein, Domain 2"/>
    <property type="match status" value="1"/>
</dbReference>